<feature type="domain" description="AB hydrolase-1" evidence="1">
    <location>
        <begin position="25"/>
        <end position="249"/>
    </location>
</feature>
<proteinExistence type="predicted"/>
<dbReference type="AlphaFoldDB" id="A0A1Y5Y3W5"/>
<dbReference type="Pfam" id="PF12697">
    <property type="entry name" value="Abhydrolase_6"/>
    <property type="match status" value="1"/>
</dbReference>
<reference evidence="2 3" key="1">
    <citation type="submission" date="2017-04" db="EMBL/GenBank/DDBJ databases">
        <authorList>
            <person name="Afonso C.L."/>
            <person name="Miller P.J."/>
            <person name="Scott M.A."/>
            <person name="Spackman E."/>
            <person name="Goraichik I."/>
            <person name="Dimitrov K.M."/>
            <person name="Suarez D.L."/>
            <person name="Swayne D.E."/>
        </authorList>
    </citation>
    <scope>NUCLEOTIDE SEQUENCE [LARGE SCALE GENOMIC DNA]</scope>
    <source>
        <strain evidence="2 3">DSM 43828</strain>
    </source>
</reference>
<dbReference type="OrthoDB" id="3249793at2"/>
<dbReference type="RefSeq" id="WP_160097136.1">
    <property type="nucleotide sequence ID" value="NZ_FWXV01000011.1"/>
</dbReference>
<dbReference type="GO" id="GO:0003824">
    <property type="term" value="F:catalytic activity"/>
    <property type="evidence" value="ECO:0007669"/>
    <property type="project" value="UniProtKB-ARBA"/>
</dbReference>
<dbReference type="InterPro" id="IPR000073">
    <property type="entry name" value="AB_hydrolase_1"/>
</dbReference>
<evidence type="ECO:0000313" key="3">
    <source>
        <dbReference type="Proteomes" id="UP000192674"/>
    </source>
</evidence>
<gene>
    <name evidence="2" type="ORF">SAMN05661093_09011</name>
</gene>
<dbReference type="InterPro" id="IPR029058">
    <property type="entry name" value="AB_hydrolase_fold"/>
</dbReference>
<protein>
    <submittedName>
        <fullName evidence="2">Pimeloyl-ACP methyl ester carboxylesterase</fullName>
    </submittedName>
</protein>
<dbReference type="Gene3D" id="3.40.50.1820">
    <property type="entry name" value="alpha/beta hydrolase"/>
    <property type="match status" value="1"/>
</dbReference>
<name>A0A1Y5Y3W5_KIBAR</name>
<dbReference type="EMBL" id="FWXV01000011">
    <property type="protein sequence ID" value="SMD25273.1"/>
    <property type="molecule type" value="Genomic_DNA"/>
</dbReference>
<dbReference type="PANTHER" id="PTHR43798">
    <property type="entry name" value="MONOACYLGLYCEROL LIPASE"/>
    <property type="match status" value="1"/>
</dbReference>
<accession>A0A1Y5Y3W5</accession>
<keyword evidence="3" id="KW-1185">Reference proteome</keyword>
<sequence>MSKTEHLDFPGGRVQVLRGGDGPPLLFLHAAGGAGQWHEFHELLARRFEVFAPDHPGFGGSDDLAEIEGMDDLVYHYLDVIERLGLDRPNVVGASFGGWLAAELAVAAPHAVGSMVLLSPAGLRLPGHPIADLFLMTPQQLVAALFHGPAKAAGMFPAEPDIDAILAGYRDMTALARFAWTPFLCNPKLERRLHRITARTQVVWPSDDRLIPIAHGHRYAELIPHADFTVVEDCGHAMYFERPAEFAAVTSEFLAAELNGVSR</sequence>
<organism evidence="2 3">
    <name type="scientific">Kibdelosporangium aridum</name>
    <dbReference type="NCBI Taxonomy" id="2030"/>
    <lineage>
        <taxon>Bacteria</taxon>
        <taxon>Bacillati</taxon>
        <taxon>Actinomycetota</taxon>
        <taxon>Actinomycetes</taxon>
        <taxon>Pseudonocardiales</taxon>
        <taxon>Pseudonocardiaceae</taxon>
        <taxon>Kibdelosporangium</taxon>
    </lineage>
</organism>
<dbReference type="SUPFAM" id="SSF53474">
    <property type="entry name" value="alpha/beta-Hydrolases"/>
    <property type="match status" value="1"/>
</dbReference>
<evidence type="ECO:0000259" key="1">
    <source>
        <dbReference type="Pfam" id="PF12697"/>
    </source>
</evidence>
<evidence type="ECO:0000313" key="2">
    <source>
        <dbReference type="EMBL" id="SMD25273.1"/>
    </source>
</evidence>
<dbReference type="InterPro" id="IPR050266">
    <property type="entry name" value="AB_hydrolase_sf"/>
</dbReference>
<dbReference type="Proteomes" id="UP000192674">
    <property type="component" value="Unassembled WGS sequence"/>
</dbReference>
<dbReference type="PRINTS" id="PR00111">
    <property type="entry name" value="ABHYDROLASE"/>
</dbReference>